<evidence type="ECO:0000256" key="6">
    <source>
        <dbReference type="ARBA" id="ARBA00023065"/>
    </source>
</evidence>
<dbReference type="Proteomes" id="UP000052022">
    <property type="component" value="Unassembled WGS sequence"/>
</dbReference>
<feature type="transmembrane region" description="Helical" evidence="8">
    <location>
        <begin position="484"/>
        <end position="506"/>
    </location>
</feature>
<dbReference type="RefSeq" id="WP_058291787.1">
    <property type="nucleotide sequence ID" value="NZ_CYSD01000043.1"/>
</dbReference>
<dbReference type="AlphaFoldDB" id="A0A0N7M142"/>
<keyword evidence="6" id="KW-0406">Ion transport</keyword>
<evidence type="ECO:0000256" key="7">
    <source>
        <dbReference type="ARBA" id="ARBA00023136"/>
    </source>
</evidence>
<feature type="transmembrane region" description="Helical" evidence="8">
    <location>
        <begin position="79"/>
        <end position="97"/>
    </location>
</feature>
<evidence type="ECO:0000313" key="10">
    <source>
        <dbReference type="Proteomes" id="UP000052022"/>
    </source>
</evidence>
<feature type="transmembrane region" description="Helical" evidence="8">
    <location>
        <begin position="197"/>
        <end position="218"/>
    </location>
</feature>
<keyword evidence="7 8" id="KW-0472">Membrane</keyword>
<dbReference type="GO" id="GO:0005886">
    <property type="term" value="C:plasma membrane"/>
    <property type="evidence" value="ECO:0007669"/>
    <property type="project" value="UniProtKB-SubCell"/>
</dbReference>
<feature type="transmembrane region" description="Helical" evidence="8">
    <location>
        <begin position="12"/>
        <end position="35"/>
    </location>
</feature>
<evidence type="ECO:0000256" key="5">
    <source>
        <dbReference type="ARBA" id="ARBA00022989"/>
    </source>
</evidence>
<gene>
    <name evidence="9" type="primary">trkH</name>
    <name evidence="9" type="ORF">TRM7557_03815</name>
</gene>
<dbReference type="PANTHER" id="PTHR32024">
    <property type="entry name" value="TRK SYSTEM POTASSIUM UPTAKE PROTEIN TRKG-RELATED"/>
    <property type="match status" value="1"/>
</dbReference>
<reference evidence="9 10" key="1">
    <citation type="submission" date="2015-09" db="EMBL/GenBank/DDBJ databases">
        <authorList>
            <consortium name="Swine Surveillance"/>
        </authorList>
    </citation>
    <scope>NUCLEOTIDE SEQUENCE [LARGE SCALE GENOMIC DNA]</scope>
    <source>
        <strain evidence="9 10">CECT 7557</strain>
    </source>
</reference>
<feature type="transmembrane region" description="Helical" evidence="8">
    <location>
        <begin position="252"/>
        <end position="271"/>
    </location>
</feature>
<evidence type="ECO:0000256" key="4">
    <source>
        <dbReference type="ARBA" id="ARBA00022692"/>
    </source>
</evidence>
<protein>
    <submittedName>
        <fullName evidence="9">Trk system potassium uptake protein TrkH</fullName>
    </submittedName>
</protein>
<keyword evidence="10" id="KW-1185">Reference proteome</keyword>
<proteinExistence type="predicted"/>
<keyword evidence="2" id="KW-0813">Transport</keyword>
<feature type="transmembrane region" description="Helical" evidence="8">
    <location>
        <begin position="47"/>
        <end position="67"/>
    </location>
</feature>
<feature type="transmembrane region" description="Helical" evidence="8">
    <location>
        <begin position="224"/>
        <end position="245"/>
    </location>
</feature>
<dbReference type="PANTHER" id="PTHR32024:SF3">
    <property type="entry name" value="TRK SYSTEM POTASSIUM UPTAKE PROTEIN"/>
    <property type="match status" value="1"/>
</dbReference>
<feature type="transmembrane region" description="Helical" evidence="8">
    <location>
        <begin position="421"/>
        <end position="445"/>
    </location>
</feature>
<evidence type="ECO:0000256" key="2">
    <source>
        <dbReference type="ARBA" id="ARBA00022448"/>
    </source>
</evidence>
<dbReference type="Pfam" id="PF02386">
    <property type="entry name" value="TrkH"/>
    <property type="match status" value="1"/>
</dbReference>
<name>A0A0N7M142_9RHOB</name>
<organism evidence="9 10">
    <name type="scientific">Tritonibacter multivorans</name>
    <dbReference type="NCBI Taxonomy" id="928856"/>
    <lineage>
        <taxon>Bacteria</taxon>
        <taxon>Pseudomonadati</taxon>
        <taxon>Pseudomonadota</taxon>
        <taxon>Alphaproteobacteria</taxon>
        <taxon>Rhodobacterales</taxon>
        <taxon>Paracoccaceae</taxon>
        <taxon>Tritonibacter</taxon>
    </lineage>
</organism>
<comment type="subcellular location">
    <subcellularLocation>
        <location evidence="1">Cell membrane</location>
        <topology evidence="1">Multi-pass membrane protein</topology>
    </subcellularLocation>
</comment>
<dbReference type="EMBL" id="CYSD01000043">
    <property type="protein sequence ID" value="CUH82217.1"/>
    <property type="molecule type" value="Genomic_DNA"/>
</dbReference>
<feature type="transmembrane region" description="Helical" evidence="8">
    <location>
        <begin position="321"/>
        <end position="343"/>
    </location>
</feature>
<keyword evidence="4 8" id="KW-0812">Transmembrane</keyword>
<evidence type="ECO:0000256" key="3">
    <source>
        <dbReference type="ARBA" id="ARBA00022475"/>
    </source>
</evidence>
<dbReference type="STRING" id="928856.SAMN04488049_105161"/>
<feature type="transmembrane region" description="Helical" evidence="8">
    <location>
        <begin position="141"/>
        <end position="161"/>
    </location>
</feature>
<evidence type="ECO:0000256" key="1">
    <source>
        <dbReference type="ARBA" id="ARBA00004651"/>
    </source>
</evidence>
<keyword evidence="3" id="KW-1003">Cell membrane</keyword>
<dbReference type="OrthoDB" id="7818483at2"/>
<feature type="transmembrane region" description="Helical" evidence="8">
    <location>
        <begin position="291"/>
        <end position="309"/>
    </location>
</feature>
<dbReference type="InterPro" id="IPR003445">
    <property type="entry name" value="Cat_transpt"/>
</dbReference>
<keyword evidence="5 8" id="KW-1133">Transmembrane helix</keyword>
<evidence type="ECO:0000256" key="8">
    <source>
        <dbReference type="SAM" id="Phobius"/>
    </source>
</evidence>
<feature type="transmembrane region" description="Helical" evidence="8">
    <location>
        <begin position="363"/>
        <end position="390"/>
    </location>
</feature>
<dbReference type="GO" id="GO:0030001">
    <property type="term" value="P:metal ion transport"/>
    <property type="evidence" value="ECO:0007669"/>
    <property type="project" value="UniProtKB-ARBA"/>
</dbReference>
<accession>A0A0N7M142</accession>
<sequence length="513" mass="54979">MPRRSRQTGPWILRLPLLLLIWGGFSLAMWVPAIHAVITDDHKTSQSFFYAGLLGLMLVSFIGLSVANHVPRYGMPGQLMTLLATFVFLPLYLAIPLQDALQNTSYLNAYFDMVSALTTTGADIYADPGRLSPSIHLWRVMVAWLGGLFMWIAASAVLAPLSLGGFEVTARAEPGDGQGIGIRQVHRPGSRRKLIKVAATLAPVYFGLTLALSILLLLTGEVGFVAVCHAMSIMATSGLSPVGGLENAGSGLAGEMVMFLFMLFALSRLTFSSDTVAHGQNRLDKDPEFRTGLLIIFAVPGLLFLRHWLAAFEVDTSDDLSMALSSFWGAVFTVTSFLTTTGFQSIDWESARQWSGLSTPGMILMGLAVMGGGVATTAGGVKLLRVYALYLNGLRDMERLVLPNSVSGMTRGTRRLQSNGAFVAWIFFMLFALSLTVISIALSAAGLNFEDALILTVATLSTTGPLTEAAGASPIDLGLLTTPAKLILCGAMVLGRLETLAIIALLSPNLWRN</sequence>
<evidence type="ECO:0000313" key="9">
    <source>
        <dbReference type="EMBL" id="CUH82217.1"/>
    </source>
</evidence>
<dbReference type="GO" id="GO:0008324">
    <property type="term" value="F:monoatomic cation transmembrane transporter activity"/>
    <property type="evidence" value="ECO:0007669"/>
    <property type="project" value="InterPro"/>
</dbReference>